<evidence type="ECO:0000313" key="1">
    <source>
        <dbReference type="EMBL" id="SVB51578.1"/>
    </source>
</evidence>
<dbReference type="Pfam" id="PF11649">
    <property type="entry name" value="T4_neck-protein"/>
    <property type="match status" value="1"/>
</dbReference>
<accession>A0A382ELH4</accession>
<evidence type="ECO:0008006" key="2">
    <source>
        <dbReference type="Google" id="ProtNLM"/>
    </source>
</evidence>
<reference evidence="1" key="1">
    <citation type="submission" date="2018-05" db="EMBL/GenBank/DDBJ databases">
        <authorList>
            <person name="Lanie J.A."/>
            <person name="Ng W.-L."/>
            <person name="Kazmierczak K.M."/>
            <person name="Andrzejewski T.M."/>
            <person name="Davidsen T.M."/>
            <person name="Wayne K.J."/>
            <person name="Tettelin H."/>
            <person name="Glass J.I."/>
            <person name="Rusch D."/>
            <person name="Podicherti R."/>
            <person name="Tsui H.-C.T."/>
            <person name="Winkler M.E."/>
        </authorList>
    </citation>
    <scope>NUCLEOTIDE SEQUENCE</scope>
</reference>
<dbReference type="EMBL" id="UINC01045159">
    <property type="protein sequence ID" value="SVB51578.1"/>
    <property type="molecule type" value="Genomic_DNA"/>
</dbReference>
<protein>
    <recommendedName>
        <fullName evidence="2">Neck protein</fullName>
    </recommendedName>
</protein>
<proteinExistence type="predicted"/>
<dbReference type="AlphaFoldDB" id="A0A382ELH4"/>
<organism evidence="1">
    <name type="scientific">marine metagenome</name>
    <dbReference type="NCBI Taxonomy" id="408172"/>
    <lineage>
        <taxon>unclassified sequences</taxon>
        <taxon>metagenomes</taxon>
        <taxon>ecological metagenomes</taxon>
    </lineage>
</organism>
<dbReference type="InterPro" id="IPR021674">
    <property type="entry name" value="Phage_T4_Gp14_neck-protein"/>
</dbReference>
<gene>
    <name evidence="1" type="ORF">METZ01_LOCUS204432</name>
</gene>
<sequence length="315" mass="35365">MATSVYFSGAVQSEQNLYEDLVLESIKMFGQDVVYIPAERIYEDALLNETLNQYTHAYPIECFIENIEGFEGDGNLLGKFGLEIRDQGTFVIPKKRWHSVVGENLDIALGNNITTIPSEGDLLWMTMTDRLFEIKYVEPKLPFYQMQDLPVYTLTAELFEYNDQNFDTGMPEIDNIELMHANSYSYTTIAAANTNDFEIGEFVHQWTGLTDDGGTNINIISKVAAYEKVDTTTYTVMLVSPHQSTNGDGTFMENSVHATRLLVGQSSGSSRQITVDLTGTVKTEYNLDAFADNDEFELEGDSIIDFSEVNPFGDP</sequence>
<name>A0A382ELH4_9ZZZZ</name>